<evidence type="ECO:0000256" key="1">
    <source>
        <dbReference type="ARBA" id="ARBA00004606"/>
    </source>
</evidence>
<keyword evidence="8" id="KW-0472">Membrane</keyword>
<evidence type="ECO:0000256" key="4">
    <source>
        <dbReference type="ARBA" id="ARBA00022679"/>
    </source>
</evidence>
<keyword evidence="6" id="KW-0735">Signal-anchor</keyword>
<keyword evidence="5" id="KW-0812">Transmembrane</keyword>
<evidence type="ECO:0000313" key="10">
    <source>
        <dbReference type="EMBL" id="OAJ36411.1"/>
    </source>
</evidence>
<dbReference type="VEuPathDB" id="FungiDB:BDEG_20586"/>
<proteinExistence type="inferred from homology"/>
<dbReference type="InterPro" id="IPR029044">
    <property type="entry name" value="Nucleotide-diphossugar_trans"/>
</dbReference>
<comment type="subcellular location">
    <subcellularLocation>
        <location evidence="1">Membrane</location>
        <topology evidence="1">Single-pass type II membrane protein</topology>
    </subcellularLocation>
</comment>
<accession>A0A177WAJ6</accession>
<dbReference type="InterPro" id="IPR022751">
    <property type="entry name" value="Alpha_mannosyltransferase"/>
</dbReference>
<protein>
    <recommendedName>
        <fullName evidence="12">Nucleotide-diphospho-sugar transferase domain-containing protein</fullName>
    </recommendedName>
</protein>
<name>A0A177WAJ6_BATDL</name>
<dbReference type="Proteomes" id="UP000077115">
    <property type="component" value="Unassembled WGS sequence"/>
</dbReference>
<evidence type="ECO:0000256" key="3">
    <source>
        <dbReference type="ARBA" id="ARBA00022676"/>
    </source>
</evidence>
<dbReference type="EMBL" id="DS022300">
    <property type="protein sequence ID" value="OAJ36411.1"/>
    <property type="molecule type" value="Genomic_DNA"/>
</dbReference>
<keyword evidence="7" id="KW-1133">Transmembrane helix</keyword>
<evidence type="ECO:0000256" key="5">
    <source>
        <dbReference type="ARBA" id="ARBA00022692"/>
    </source>
</evidence>
<comment type="similarity">
    <text evidence="2">Belongs to the MNN1/MNT family.</text>
</comment>
<keyword evidence="4" id="KW-0808">Transferase</keyword>
<evidence type="ECO:0000313" key="11">
    <source>
        <dbReference type="Proteomes" id="UP000077115"/>
    </source>
</evidence>
<evidence type="ECO:0000256" key="6">
    <source>
        <dbReference type="ARBA" id="ARBA00022968"/>
    </source>
</evidence>
<keyword evidence="9" id="KW-0325">Glycoprotein</keyword>
<dbReference type="SUPFAM" id="SSF53448">
    <property type="entry name" value="Nucleotide-diphospho-sugar transferases"/>
    <property type="match status" value="1"/>
</dbReference>
<evidence type="ECO:0000256" key="7">
    <source>
        <dbReference type="ARBA" id="ARBA00022989"/>
    </source>
</evidence>
<dbReference type="GO" id="GO:0000033">
    <property type="term" value="F:alpha-1,3-mannosyltransferase activity"/>
    <property type="evidence" value="ECO:0007669"/>
    <property type="project" value="TreeGrafter"/>
</dbReference>
<reference evidence="10 11" key="2">
    <citation type="submission" date="2016-05" db="EMBL/GenBank/DDBJ databases">
        <title>Lineage-specific infection strategies underlie the spectrum of fungal disease in amphibians.</title>
        <authorList>
            <person name="Cuomo C.A."/>
            <person name="Farrer R.A."/>
            <person name="James T."/>
            <person name="Longcore J."/>
            <person name="Birren B."/>
        </authorList>
    </citation>
    <scope>NUCLEOTIDE SEQUENCE [LARGE SCALE GENOMIC DNA]</scope>
    <source>
        <strain evidence="10 11">JEL423</strain>
    </source>
</reference>
<reference evidence="10 11" key="1">
    <citation type="submission" date="2006-10" db="EMBL/GenBank/DDBJ databases">
        <title>The Genome Sequence of Batrachochytrium dendrobatidis JEL423.</title>
        <authorList>
            <consortium name="The Broad Institute Genome Sequencing Platform"/>
            <person name="Birren B."/>
            <person name="Lander E."/>
            <person name="Galagan J."/>
            <person name="Cuomo C."/>
            <person name="Devon K."/>
            <person name="Jaffe D."/>
            <person name="Butler J."/>
            <person name="Alvarez P."/>
            <person name="Gnerre S."/>
            <person name="Grabherr M."/>
            <person name="Kleber M."/>
            <person name="Mauceli E."/>
            <person name="Brockman W."/>
            <person name="Young S."/>
            <person name="LaButti K."/>
            <person name="Sykes S."/>
            <person name="DeCaprio D."/>
            <person name="Crawford M."/>
            <person name="Koehrsen M."/>
            <person name="Engels R."/>
            <person name="Montgomery P."/>
            <person name="Pearson M."/>
            <person name="Howarth C."/>
            <person name="Larson L."/>
            <person name="White J."/>
            <person name="O'Leary S."/>
            <person name="Kodira C."/>
            <person name="Zeng Q."/>
            <person name="Yandava C."/>
            <person name="Alvarado L."/>
            <person name="Longcore J."/>
            <person name="James T."/>
        </authorList>
    </citation>
    <scope>NUCLEOTIDE SEQUENCE [LARGE SCALE GENOMIC DNA]</scope>
    <source>
        <strain evidence="10 11">JEL423</strain>
    </source>
</reference>
<evidence type="ECO:0000256" key="8">
    <source>
        <dbReference type="ARBA" id="ARBA00023136"/>
    </source>
</evidence>
<dbReference type="Pfam" id="PF11051">
    <property type="entry name" value="Mannosyl_trans3"/>
    <property type="match status" value="1"/>
</dbReference>
<dbReference type="PANTHER" id="PTHR31392:SF1">
    <property type="entry name" value="ALPHA-1,3-MANNOSYLTRANSFERASE MNN1-RELATED"/>
    <property type="match status" value="1"/>
</dbReference>
<dbReference type="OrthoDB" id="430354at2759"/>
<organism evidence="10 11">
    <name type="scientific">Batrachochytrium dendrobatidis (strain JEL423)</name>
    <dbReference type="NCBI Taxonomy" id="403673"/>
    <lineage>
        <taxon>Eukaryota</taxon>
        <taxon>Fungi</taxon>
        <taxon>Fungi incertae sedis</taxon>
        <taxon>Chytridiomycota</taxon>
        <taxon>Chytridiomycota incertae sedis</taxon>
        <taxon>Chytridiomycetes</taxon>
        <taxon>Rhizophydiales</taxon>
        <taxon>Rhizophydiales incertae sedis</taxon>
        <taxon>Batrachochytrium</taxon>
    </lineage>
</organism>
<evidence type="ECO:0000256" key="9">
    <source>
        <dbReference type="ARBA" id="ARBA00023180"/>
    </source>
</evidence>
<dbReference type="STRING" id="403673.A0A177WAJ6"/>
<sequence>MNLQISQMLSDSITLSPANWTRIGEYGRLYQTAYNMYAQIVLQKIDNQTRKQFEARFFQLEDKLYPWFIRGPVYQSALHSAFKSNSAGIVMTTGTKYALVAKHTITMLRHIGSKLPIQIMYCGESDLTKSKRLMLSELPGVELVDLKNILNIDKCSRGWENKPFAVMASKFRHVLLIDSDTLFLQPPETIFQMPEYVKTGAFLFRDRTLADGTFGYGEKRAEMMRQIAMPFTNNLIYNNSRIMSLKASDEMESGVVAWDKLRAMPAILLTSLLNSNPLKNSVYSVVYGDKETYWLAHEALHIPFGLTTGYGGAIGTLEMSASTSKVCGPLLHLDNSGNPLWFNGGLGSRTPSYNIDLHIPEYWVTESAGDKRVKWDLKSMPYCLHGVLNAPENHTHGRINKLTDAQHKITQKMVDLWIEYFQQ</sequence>
<dbReference type="AlphaFoldDB" id="A0A177WAJ6"/>
<dbReference type="PANTHER" id="PTHR31392">
    <property type="entry name" value="ALPHA-1,3-MANNOSYLTRANSFERASE MNN1-RELATED"/>
    <property type="match status" value="1"/>
</dbReference>
<evidence type="ECO:0000256" key="2">
    <source>
        <dbReference type="ARBA" id="ARBA00009105"/>
    </source>
</evidence>
<dbReference type="GO" id="GO:0006493">
    <property type="term" value="P:protein O-linked glycosylation"/>
    <property type="evidence" value="ECO:0007669"/>
    <property type="project" value="TreeGrafter"/>
</dbReference>
<gene>
    <name evidence="10" type="ORF">BDEG_20586</name>
</gene>
<keyword evidence="3" id="KW-0328">Glycosyltransferase</keyword>
<dbReference type="eggNOG" id="ENOG502S8HP">
    <property type="taxonomic scope" value="Eukaryota"/>
</dbReference>
<dbReference type="Gene3D" id="3.90.550.10">
    <property type="entry name" value="Spore Coat Polysaccharide Biosynthesis Protein SpsA, Chain A"/>
    <property type="match status" value="1"/>
</dbReference>
<evidence type="ECO:0008006" key="12">
    <source>
        <dbReference type="Google" id="ProtNLM"/>
    </source>
</evidence>
<dbReference type="GO" id="GO:0016020">
    <property type="term" value="C:membrane"/>
    <property type="evidence" value="ECO:0007669"/>
    <property type="project" value="UniProtKB-SubCell"/>
</dbReference>
<dbReference type="GO" id="GO:0005794">
    <property type="term" value="C:Golgi apparatus"/>
    <property type="evidence" value="ECO:0007669"/>
    <property type="project" value="TreeGrafter"/>
</dbReference>